<protein>
    <submittedName>
        <fullName evidence="1">Uncharacterized protein</fullName>
    </submittedName>
</protein>
<dbReference type="AlphaFoldDB" id="A0AAW1RLF0"/>
<proteinExistence type="predicted"/>
<sequence>MSQLQDLCILEDAAQQVSVNVGVHVYVRWRGLSDGLGISESSKAPNTFCLAFTWGPVAPGSEEEVLFHDLSELADLASAGLLKHTMKYLAHSARSKLMVSVESSHDNSHAARLQVGERPMQFEAEDNCLEMLDQIGGPRCVIAALSSLSLCTRQMAAGALWFLTSKDCSHIQTQPEEVQPANCPLMTGMSSEHRKLQENATAASTPTTQQHAAKAIAALVKDANCAAIALQSKNLKLILQLFEAASSVLWDSILEIVAVLTMMEDTRQQLAASEALYASVMESMLYETVPCHPSGLDRKQAAADFILQMCHQQSFQQKVISFGGIKPLSKMLDSPSTEV</sequence>
<dbReference type="SUPFAM" id="SSF48371">
    <property type="entry name" value="ARM repeat"/>
    <property type="match status" value="1"/>
</dbReference>
<gene>
    <name evidence="1" type="ORF">WJX74_005188</name>
</gene>
<name>A0AAW1RLF0_9CHLO</name>
<evidence type="ECO:0000313" key="2">
    <source>
        <dbReference type="Proteomes" id="UP001438707"/>
    </source>
</evidence>
<dbReference type="InterPro" id="IPR011989">
    <property type="entry name" value="ARM-like"/>
</dbReference>
<organism evidence="1 2">
    <name type="scientific">Apatococcus lobatus</name>
    <dbReference type="NCBI Taxonomy" id="904363"/>
    <lineage>
        <taxon>Eukaryota</taxon>
        <taxon>Viridiplantae</taxon>
        <taxon>Chlorophyta</taxon>
        <taxon>core chlorophytes</taxon>
        <taxon>Trebouxiophyceae</taxon>
        <taxon>Chlorellales</taxon>
        <taxon>Chlorellaceae</taxon>
        <taxon>Apatococcus</taxon>
    </lineage>
</organism>
<accession>A0AAW1RLF0</accession>
<dbReference type="EMBL" id="JALJOS010000009">
    <property type="protein sequence ID" value="KAK9834584.1"/>
    <property type="molecule type" value="Genomic_DNA"/>
</dbReference>
<dbReference type="InterPro" id="IPR016024">
    <property type="entry name" value="ARM-type_fold"/>
</dbReference>
<evidence type="ECO:0000313" key="1">
    <source>
        <dbReference type="EMBL" id="KAK9834584.1"/>
    </source>
</evidence>
<keyword evidence="2" id="KW-1185">Reference proteome</keyword>
<comment type="caution">
    <text evidence="1">The sequence shown here is derived from an EMBL/GenBank/DDBJ whole genome shotgun (WGS) entry which is preliminary data.</text>
</comment>
<reference evidence="1 2" key="1">
    <citation type="journal article" date="2024" name="Nat. Commun.">
        <title>Phylogenomics reveals the evolutionary origins of lichenization in chlorophyte algae.</title>
        <authorList>
            <person name="Puginier C."/>
            <person name="Libourel C."/>
            <person name="Otte J."/>
            <person name="Skaloud P."/>
            <person name="Haon M."/>
            <person name="Grisel S."/>
            <person name="Petersen M."/>
            <person name="Berrin J.G."/>
            <person name="Delaux P.M."/>
            <person name="Dal Grande F."/>
            <person name="Keller J."/>
        </authorList>
    </citation>
    <scope>NUCLEOTIDE SEQUENCE [LARGE SCALE GENOMIC DNA]</scope>
    <source>
        <strain evidence="1 2">SAG 2145</strain>
    </source>
</reference>
<dbReference type="Gene3D" id="1.25.10.10">
    <property type="entry name" value="Leucine-rich Repeat Variant"/>
    <property type="match status" value="1"/>
</dbReference>
<dbReference type="Proteomes" id="UP001438707">
    <property type="component" value="Unassembled WGS sequence"/>
</dbReference>